<accession>A0A840CUC4</accession>
<evidence type="ECO:0000259" key="1">
    <source>
        <dbReference type="Pfam" id="PF03544"/>
    </source>
</evidence>
<name>A0A840CUC4_9BACT</name>
<dbReference type="InterPro" id="IPR037682">
    <property type="entry name" value="TonB_C"/>
</dbReference>
<dbReference type="Gene3D" id="3.30.1150.10">
    <property type="match status" value="1"/>
</dbReference>
<keyword evidence="3" id="KW-1185">Reference proteome</keyword>
<reference evidence="2 3" key="1">
    <citation type="submission" date="2020-08" db="EMBL/GenBank/DDBJ databases">
        <title>Genomic Encyclopedia of Type Strains, Phase IV (KMG-IV): sequencing the most valuable type-strain genomes for metagenomic binning, comparative biology and taxonomic classification.</title>
        <authorList>
            <person name="Goeker M."/>
        </authorList>
    </citation>
    <scope>NUCLEOTIDE SEQUENCE [LARGE SCALE GENOMIC DNA]</scope>
    <source>
        <strain evidence="2 3">DSM 104969</strain>
    </source>
</reference>
<proteinExistence type="predicted"/>
<feature type="domain" description="TonB C-terminal" evidence="1">
    <location>
        <begin position="74"/>
        <end position="142"/>
    </location>
</feature>
<dbReference type="InterPro" id="IPR051045">
    <property type="entry name" value="TonB-dependent_transducer"/>
</dbReference>
<evidence type="ECO:0000313" key="3">
    <source>
        <dbReference type="Proteomes" id="UP000555103"/>
    </source>
</evidence>
<evidence type="ECO:0000313" key="2">
    <source>
        <dbReference type="EMBL" id="MBB4038279.1"/>
    </source>
</evidence>
<gene>
    <name evidence="2" type="ORF">GGR21_004211</name>
</gene>
<dbReference type="Proteomes" id="UP000555103">
    <property type="component" value="Unassembled WGS sequence"/>
</dbReference>
<dbReference type="RefSeq" id="WP_183309067.1">
    <property type="nucleotide sequence ID" value="NZ_JACIEP010000027.1"/>
</dbReference>
<comment type="caution">
    <text evidence="2">The sequence shown here is derived from an EMBL/GenBank/DDBJ whole genome shotgun (WGS) entry which is preliminary data.</text>
</comment>
<dbReference type="PANTHER" id="PTHR33446">
    <property type="entry name" value="PROTEIN TONB-RELATED"/>
    <property type="match status" value="1"/>
</dbReference>
<dbReference type="GO" id="GO:0098797">
    <property type="term" value="C:plasma membrane protein complex"/>
    <property type="evidence" value="ECO:0007669"/>
    <property type="project" value="TreeGrafter"/>
</dbReference>
<dbReference type="SUPFAM" id="SSF74653">
    <property type="entry name" value="TolA/TonB C-terminal domain"/>
    <property type="match status" value="1"/>
</dbReference>
<dbReference type="Pfam" id="PF03544">
    <property type="entry name" value="TonB_C"/>
    <property type="match status" value="1"/>
</dbReference>
<dbReference type="GO" id="GO:0055085">
    <property type="term" value="P:transmembrane transport"/>
    <property type="evidence" value="ECO:0007669"/>
    <property type="project" value="InterPro"/>
</dbReference>
<organism evidence="2 3">
    <name type="scientific">Dysgonomonas hofstadii</name>
    <dbReference type="NCBI Taxonomy" id="637886"/>
    <lineage>
        <taxon>Bacteria</taxon>
        <taxon>Pseudomonadati</taxon>
        <taxon>Bacteroidota</taxon>
        <taxon>Bacteroidia</taxon>
        <taxon>Bacteroidales</taxon>
        <taxon>Dysgonomonadaceae</taxon>
        <taxon>Dysgonomonas</taxon>
    </lineage>
</organism>
<protein>
    <recommendedName>
        <fullName evidence="1">TonB C-terminal domain-containing protein</fullName>
    </recommendedName>
</protein>
<dbReference type="PANTHER" id="PTHR33446:SF2">
    <property type="entry name" value="PROTEIN TONB"/>
    <property type="match status" value="1"/>
</dbReference>
<dbReference type="GO" id="GO:0031992">
    <property type="term" value="F:energy transducer activity"/>
    <property type="evidence" value="ECO:0007669"/>
    <property type="project" value="TreeGrafter"/>
</dbReference>
<dbReference type="EMBL" id="JACIEP010000027">
    <property type="protein sequence ID" value="MBB4038279.1"/>
    <property type="molecule type" value="Genomic_DNA"/>
</dbReference>
<dbReference type="AlphaFoldDB" id="A0A840CUC4"/>
<sequence length="148" mass="16958">MKNISLFVLSFFFIVCCFSKPVEAIERELLNVNDTIIKTNVDTSKIYTTVEVMPCFPGGEAEMQRFIAENFRVPQTYVDLGIQGRTTVRFVITKKGDIDNIECIRGESIMCDSLISIIKRMPRWIPGKQNGDFVDVYFTLPILIHPKQ</sequence>